<name>A0A915KZ51_ROMCU</name>
<proteinExistence type="predicted"/>
<evidence type="ECO:0000256" key="1">
    <source>
        <dbReference type="SAM" id="MobiDB-lite"/>
    </source>
</evidence>
<accession>A0A915KZ51</accession>
<feature type="compositionally biased region" description="Basic and acidic residues" evidence="1">
    <location>
        <begin position="20"/>
        <end position="30"/>
    </location>
</feature>
<dbReference type="Proteomes" id="UP000887565">
    <property type="component" value="Unplaced"/>
</dbReference>
<protein>
    <submittedName>
        <fullName evidence="3">Uncharacterized protein</fullName>
    </submittedName>
</protein>
<evidence type="ECO:0000313" key="2">
    <source>
        <dbReference type="Proteomes" id="UP000887565"/>
    </source>
</evidence>
<keyword evidence="2" id="KW-1185">Reference proteome</keyword>
<sequence length="46" mass="5378">MMIIGRQFNNGGDENIDQNGDDKLFDDNNDLGRRFRDGFDGRRRSE</sequence>
<dbReference type="WBParaSite" id="nRc.2.0.1.t43744-RA">
    <property type="protein sequence ID" value="nRc.2.0.1.t43744-RA"/>
    <property type="gene ID" value="nRc.2.0.1.g43744"/>
</dbReference>
<dbReference type="AlphaFoldDB" id="A0A915KZ51"/>
<evidence type="ECO:0000313" key="3">
    <source>
        <dbReference type="WBParaSite" id="nRc.2.0.1.t43744-RA"/>
    </source>
</evidence>
<organism evidence="2 3">
    <name type="scientific">Romanomermis culicivorax</name>
    <name type="common">Nematode worm</name>
    <dbReference type="NCBI Taxonomy" id="13658"/>
    <lineage>
        <taxon>Eukaryota</taxon>
        <taxon>Metazoa</taxon>
        <taxon>Ecdysozoa</taxon>
        <taxon>Nematoda</taxon>
        <taxon>Enoplea</taxon>
        <taxon>Dorylaimia</taxon>
        <taxon>Mermithida</taxon>
        <taxon>Mermithoidea</taxon>
        <taxon>Mermithidae</taxon>
        <taxon>Romanomermis</taxon>
    </lineage>
</organism>
<reference evidence="3" key="1">
    <citation type="submission" date="2022-11" db="UniProtKB">
        <authorList>
            <consortium name="WormBaseParasite"/>
        </authorList>
    </citation>
    <scope>IDENTIFICATION</scope>
</reference>
<feature type="region of interest" description="Disordered" evidence="1">
    <location>
        <begin position="1"/>
        <end position="30"/>
    </location>
</feature>